<evidence type="ECO:0000313" key="3">
    <source>
        <dbReference type="Proteomes" id="UP000095463"/>
    </source>
</evidence>
<feature type="domain" description="General stress protein FMN-binding split barrel" evidence="1">
    <location>
        <begin position="15"/>
        <end position="169"/>
    </location>
</feature>
<accession>A0A1E5XR81</accession>
<evidence type="ECO:0000313" key="2">
    <source>
        <dbReference type="EMBL" id="OEO31100.1"/>
    </source>
</evidence>
<dbReference type="Pfam" id="PF16242">
    <property type="entry name" value="Pyrid_ox_like"/>
    <property type="match status" value="1"/>
</dbReference>
<dbReference type="Proteomes" id="UP000095463">
    <property type="component" value="Unassembled WGS sequence"/>
</dbReference>
<reference evidence="2 3" key="1">
    <citation type="journal article" date="2015" name="Genome Announc.">
        <title>Genome Assemblies of Three Soil-Associated Devosia species: D. insulae, D. limi, and D. soli.</title>
        <authorList>
            <person name="Hassan Y.I."/>
            <person name="Lepp D."/>
            <person name="Zhou T."/>
        </authorList>
    </citation>
    <scope>NUCLEOTIDE SEQUENCE [LARGE SCALE GENOMIC DNA]</scope>
    <source>
        <strain evidence="2 3">DS-56</strain>
    </source>
</reference>
<gene>
    <name evidence="2" type="ORF">VW23_017990</name>
</gene>
<organism evidence="2 3">
    <name type="scientific">Devosia insulae DS-56</name>
    <dbReference type="NCBI Taxonomy" id="1116389"/>
    <lineage>
        <taxon>Bacteria</taxon>
        <taxon>Pseudomonadati</taxon>
        <taxon>Pseudomonadota</taxon>
        <taxon>Alphaproteobacteria</taxon>
        <taxon>Hyphomicrobiales</taxon>
        <taxon>Devosiaceae</taxon>
        <taxon>Devosia</taxon>
    </lineage>
</organism>
<dbReference type="RefSeq" id="WP_069909717.1">
    <property type="nucleotide sequence ID" value="NZ_LAJE02000171.1"/>
</dbReference>
<proteinExistence type="predicted"/>
<dbReference type="PANTHER" id="PTHR34818">
    <property type="entry name" value="PROTEIN BLI-3"/>
    <property type="match status" value="1"/>
</dbReference>
<keyword evidence="3" id="KW-1185">Reference proteome</keyword>
<dbReference type="InterPro" id="IPR012349">
    <property type="entry name" value="Split_barrel_FMN-bd"/>
</dbReference>
<sequence length="179" mass="19359">MANEEHRLTPAELTDKAWHLAEKIRIALLTSWDGEQQRIRPLAATVDRDADVIQFLVGVSGGTTLADATGAPALTLVEQVKKFPTVTLAFADHGAHDYVTITGQAAVSNDRARIKELWTPFAKAWWDSADDPEIRLLTVTPENAEIWEGPNQLVATALMLTAAVTGAKPAVGDHGAVRM</sequence>
<dbReference type="EMBL" id="LAJE02000171">
    <property type="protein sequence ID" value="OEO31100.1"/>
    <property type="molecule type" value="Genomic_DNA"/>
</dbReference>
<dbReference type="SUPFAM" id="SSF50475">
    <property type="entry name" value="FMN-binding split barrel"/>
    <property type="match status" value="1"/>
</dbReference>
<dbReference type="AlphaFoldDB" id="A0A1E5XR81"/>
<dbReference type="InterPro" id="IPR038725">
    <property type="entry name" value="YdaG_split_barrel_FMN-bd"/>
</dbReference>
<dbReference type="PANTHER" id="PTHR34818:SF1">
    <property type="entry name" value="PROTEIN BLI-3"/>
    <property type="match status" value="1"/>
</dbReference>
<name>A0A1E5XR81_9HYPH</name>
<evidence type="ECO:0000259" key="1">
    <source>
        <dbReference type="Pfam" id="PF16242"/>
    </source>
</evidence>
<protein>
    <recommendedName>
        <fullName evidence="1">General stress protein FMN-binding split barrel domain-containing protein</fullName>
    </recommendedName>
</protein>
<dbReference type="OrthoDB" id="1432662at2"/>
<dbReference type="Gene3D" id="2.30.110.10">
    <property type="entry name" value="Electron Transport, Fmn-binding Protein, Chain A"/>
    <property type="match status" value="1"/>
</dbReference>
<dbReference type="InterPro" id="IPR052917">
    <property type="entry name" value="Stress-Dev_Protein"/>
</dbReference>
<comment type="caution">
    <text evidence="2">The sequence shown here is derived from an EMBL/GenBank/DDBJ whole genome shotgun (WGS) entry which is preliminary data.</text>
</comment>